<evidence type="ECO:0000313" key="2">
    <source>
        <dbReference type="EMBL" id="RRT67409.1"/>
    </source>
</evidence>
<sequence>MKVGAAYGGGVATCMLSTCRGGWPRPGYLQGGDRLWPRPPAKGRPAAAKASSQYHGQTAGAAAQGWSAAARHPQGATAAHGHAARAAAKGLQIATRDQSSRGGRLQVWHPLECSLRAEAPLARAAGCNGGYSQDWSPAGAALAGAAPVEVSATRVVAPWQSGYWWARAVAAS</sequence>
<name>A0A426ZTQ6_ENSVE</name>
<dbReference type="Proteomes" id="UP000287651">
    <property type="component" value="Unassembled WGS sequence"/>
</dbReference>
<dbReference type="EMBL" id="AMZH03005055">
    <property type="protein sequence ID" value="RRT67409.1"/>
    <property type="molecule type" value="Genomic_DNA"/>
</dbReference>
<evidence type="ECO:0000256" key="1">
    <source>
        <dbReference type="SAM" id="MobiDB-lite"/>
    </source>
</evidence>
<comment type="caution">
    <text evidence="2">The sequence shown here is derived from an EMBL/GenBank/DDBJ whole genome shotgun (WGS) entry which is preliminary data.</text>
</comment>
<protein>
    <submittedName>
        <fullName evidence="2">Uncharacterized protein</fullName>
    </submittedName>
</protein>
<organism evidence="2 3">
    <name type="scientific">Ensete ventricosum</name>
    <name type="common">Abyssinian banana</name>
    <name type="synonym">Musa ensete</name>
    <dbReference type="NCBI Taxonomy" id="4639"/>
    <lineage>
        <taxon>Eukaryota</taxon>
        <taxon>Viridiplantae</taxon>
        <taxon>Streptophyta</taxon>
        <taxon>Embryophyta</taxon>
        <taxon>Tracheophyta</taxon>
        <taxon>Spermatophyta</taxon>
        <taxon>Magnoliopsida</taxon>
        <taxon>Liliopsida</taxon>
        <taxon>Zingiberales</taxon>
        <taxon>Musaceae</taxon>
        <taxon>Ensete</taxon>
    </lineage>
</organism>
<reference evidence="2 3" key="1">
    <citation type="journal article" date="2014" name="Agronomy (Basel)">
        <title>A Draft Genome Sequence for Ensete ventricosum, the Drought-Tolerant Tree Against Hunger.</title>
        <authorList>
            <person name="Harrison J."/>
            <person name="Moore K.A."/>
            <person name="Paszkiewicz K."/>
            <person name="Jones T."/>
            <person name="Grant M."/>
            <person name="Ambacheew D."/>
            <person name="Muzemil S."/>
            <person name="Studholme D.J."/>
        </authorList>
    </citation>
    <scope>NUCLEOTIDE SEQUENCE [LARGE SCALE GENOMIC DNA]</scope>
</reference>
<gene>
    <name evidence="2" type="ORF">B296_00010235</name>
</gene>
<accession>A0A426ZTQ6</accession>
<feature type="compositionally biased region" description="Low complexity" evidence="1">
    <location>
        <begin position="43"/>
        <end position="83"/>
    </location>
</feature>
<feature type="region of interest" description="Disordered" evidence="1">
    <location>
        <begin position="30"/>
        <end position="83"/>
    </location>
</feature>
<proteinExistence type="predicted"/>
<evidence type="ECO:0000313" key="3">
    <source>
        <dbReference type="Proteomes" id="UP000287651"/>
    </source>
</evidence>
<dbReference type="AlphaFoldDB" id="A0A426ZTQ6"/>